<accession>A0A4Y1WZY9</accession>
<dbReference type="SUPFAM" id="SSF52743">
    <property type="entry name" value="Subtilisin-like"/>
    <property type="match status" value="1"/>
</dbReference>
<evidence type="ECO:0000256" key="4">
    <source>
        <dbReference type="PROSITE-ProRule" id="PRU01240"/>
    </source>
</evidence>
<evidence type="ECO:0000259" key="6">
    <source>
        <dbReference type="Pfam" id="PF00082"/>
    </source>
</evidence>
<keyword evidence="2 4" id="KW-0378">Hydrolase</keyword>
<keyword evidence="1 4" id="KW-0645">Protease</keyword>
<dbReference type="PANTHER" id="PTHR42884:SF14">
    <property type="entry name" value="NEUROENDOCRINE CONVERTASE 1"/>
    <property type="match status" value="1"/>
</dbReference>
<feature type="active site" description="Charge relay system" evidence="4">
    <location>
        <position position="292"/>
    </location>
</feature>
<name>A0A4Y1WZY9_9BACT</name>
<organism evidence="7 8">
    <name type="scientific">Alistipes dispar</name>
    <dbReference type="NCBI Taxonomy" id="2585119"/>
    <lineage>
        <taxon>Bacteria</taxon>
        <taxon>Pseudomonadati</taxon>
        <taxon>Bacteroidota</taxon>
        <taxon>Bacteroidia</taxon>
        <taxon>Bacteroidales</taxon>
        <taxon>Rikenellaceae</taxon>
        <taxon>Alistipes</taxon>
    </lineage>
</organism>
<dbReference type="KEGG" id="ada:A5CPEGH6_11380"/>
<evidence type="ECO:0000256" key="3">
    <source>
        <dbReference type="ARBA" id="ARBA00022825"/>
    </source>
</evidence>
<proteinExistence type="inferred from homology"/>
<dbReference type="InterPro" id="IPR000209">
    <property type="entry name" value="Peptidase_S8/S53_dom"/>
</dbReference>
<dbReference type="PROSITE" id="PS51892">
    <property type="entry name" value="SUBTILASE"/>
    <property type="match status" value="1"/>
</dbReference>
<evidence type="ECO:0000256" key="2">
    <source>
        <dbReference type="ARBA" id="ARBA00022801"/>
    </source>
</evidence>
<feature type="signal peptide" evidence="5">
    <location>
        <begin position="1"/>
        <end position="16"/>
    </location>
</feature>
<dbReference type="InterPro" id="IPR036852">
    <property type="entry name" value="Peptidase_S8/S53_dom_sf"/>
</dbReference>
<dbReference type="PANTHER" id="PTHR42884">
    <property type="entry name" value="PROPROTEIN CONVERTASE SUBTILISIN/KEXIN-RELATED"/>
    <property type="match status" value="1"/>
</dbReference>
<dbReference type="InterPro" id="IPR022398">
    <property type="entry name" value="Peptidase_S8_His-AS"/>
</dbReference>
<dbReference type="GO" id="GO:0004252">
    <property type="term" value="F:serine-type endopeptidase activity"/>
    <property type="evidence" value="ECO:0007669"/>
    <property type="project" value="UniProtKB-UniRule"/>
</dbReference>
<dbReference type="GO" id="GO:0016485">
    <property type="term" value="P:protein processing"/>
    <property type="evidence" value="ECO:0007669"/>
    <property type="project" value="TreeGrafter"/>
</dbReference>
<keyword evidence="8" id="KW-1185">Reference proteome</keyword>
<dbReference type="PROSITE" id="PS00138">
    <property type="entry name" value="SUBTILASE_SER"/>
    <property type="match status" value="1"/>
</dbReference>
<evidence type="ECO:0000256" key="5">
    <source>
        <dbReference type="SAM" id="SignalP"/>
    </source>
</evidence>
<dbReference type="Proteomes" id="UP000319374">
    <property type="component" value="Chromosome"/>
</dbReference>
<comment type="similarity">
    <text evidence="4">Belongs to the peptidase S8 family.</text>
</comment>
<dbReference type="GO" id="GO:0016020">
    <property type="term" value="C:membrane"/>
    <property type="evidence" value="ECO:0007669"/>
    <property type="project" value="TreeGrafter"/>
</dbReference>
<feature type="chain" id="PRO_5021439454" evidence="5">
    <location>
        <begin position="17"/>
        <end position="672"/>
    </location>
</feature>
<gene>
    <name evidence="7" type="ORF">A5CPEGH6_11380</name>
</gene>
<dbReference type="OrthoDB" id="1489355at2"/>
<dbReference type="RefSeq" id="WP_141428314.1">
    <property type="nucleotide sequence ID" value="NZ_AP019736.1"/>
</dbReference>
<dbReference type="PROSITE" id="PS00137">
    <property type="entry name" value="SUBTILASE_HIS"/>
    <property type="match status" value="1"/>
</dbReference>
<evidence type="ECO:0000313" key="7">
    <source>
        <dbReference type="EMBL" id="BBL06500.1"/>
    </source>
</evidence>
<reference evidence="8" key="1">
    <citation type="submission" date="2019-06" db="EMBL/GenBank/DDBJ databases">
        <title>Alistipes onderdonkii subsp. vulgaris subsp. nov., Alistipes dispar sp. nov. and Alistipes communis sp. nov., isolated from human faeces, and creation of Alistipes onderdonkii subsp. onderdonkii subsp. nov.</title>
        <authorList>
            <person name="Sakamoto M."/>
            <person name="Ikeyama N."/>
            <person name="Ogata Y."/>
            <person name="Suda W."/>
            <person name="Iino T."/>
            <person name="Hattori M."/>
            <person name="Ohkuma M."/>
        </authorList>
    </citation>
    <scope>NUCLEOTIDE SEQUENCE [LARGE SCALE GENOMIC DNA]</scope>
    <source>
        <strain evidence="8">5CPEGH6</strain>
    </source>
</reference>
<dbReference type="EMBL" id="AP019736">
    <property type="protein sequence ID" value="BBL06500.1"/>
    <property type="molecule type" value="Genomic_DNA"/>
</dbReference>
<evidence type="ECO:0000313" key="8">
    <source>
        <dbReference type="Proteomes" id="UP000319374"/>
    </source>
</evidence>
<dbReference type="PROSITE" id="PS51257">
    <property type="entry name" value="PROKAR_LIPOPROTEIN"/>
    <property type="match status" value="1"/>
</dbReference>
<dbReference type="GeneID" id="98673115"/>
<dbReference type="InterPro" id="IPR023828">
    <property type="entry name" value="Peptidase_S8_Ser-AS"/>
</dbReference>
<dbReference type="InterPro" id="IPR015500">
    <property type="entry name" value="Peptidase_S8_subtilisin-rel"/>
</dbReference>
<keyword evidence="5" id="KW-0732">Signal</keyword>
<keyword evidence="3 4" id="KW-0720">Serine protease</keyword>
<dbReference type="Pfam" id="PF00082">
    <property type="entry name" value="Peptidase_S8"/>
    <property type="match status" value="1"/>
</dbReference>
<dbReference type="AlphaFoldDB" id="A0A4Y1WZY9"/>
<sequence length="672" mass="71360">MQNTKKFLIFASLLFAACTSDPLQEPAGTAGDAGETAVSKICNTSAHAARGTLIAKFDDEAVPTLEQAAAQYAATRSGGAMTRSGIAPVDEILADLHVTSLERVFPDAGEHEARTRAAGLHRWYVLAFDEEQDLDEAARRLAAVAEISKIQFSVKRRKAFDGKAYPFREEPRGATRGLVRSDFNDPNLFWQWHYINNADQAVATTALAGADINAADAWKLTGGDRRVIVAIVDEGVKYTHPDLAANMWTNPNPSKEYDYQDIHGWNFAADAPISWDRVETLPNGQKDGDSGHGTHVAGTVAAVNNNGLGVAGVAGGTGNGDGVQIMSCQIFSGSTDATDLIVSRAIKYAADHGASILQCSYGYEGAGIRSDREYEKSAPLEVEAIRYFLAQSNCKAMDGGLAVYSAGNESKPYSDYPGGYRDCISVTSFSADGLPAYYTCYGPGCNIAAPGGETGGLSGGEKAGVLSTLCSEISGTDYGYMQGTSMACPHVSGVAALGLSYALAKGKHYTREEFVSMLLTSVNDIDARLEGTKTTGATLNLEDYRGKMGTGTVDAYQLLMQIEGTPCLKVSTGRLELITLTQHFGGSAQNLTYRGVEIAKEDMEKLGMTAEPEMYNGQLMIKCTKPGVARITVKAVGGGNRPGSETIMGGIEISKEFAVIARETGAENGGWL</sequence>
<feature type="domain" description="Peptidase S8/S53" evidence="6">
    <location>
        <begin position="225"/>
        <end position="522"/>
    </location>
</feature>
<dbReference type="Gene3D" id="3.40.50.200">
    <property type="entry name" value="Peptidase S8/S53 domain"/>
    <property type="match status" value="1"/>
</dbReference>
<feature type="active site" description="Charge relay system" evidence="4">
    <location>
        <position position="485"/>
    </location>
</feature>
<feature type="active site" description="Charge relay system" evidence="4">
    <location>
        <position position="233"/>
    </location>
</feature>
<protein>
    <submittedName>
        <fullName evidence="7">Protease</fullName>
    </submittedName>
</protein>
<evidence type="ECO:0000256" key="1">
    <source>
        <dbReference type="ARBA" id="ARBA00022670"/>
    </source>
</evidence>
<dbReference type="PRINTS" id="PR00723">
    <property type="entry name" value="SUBTILISIN"/>
</dbReference>